<protein>
    <submittedName>
        <fullName evidence="2">Uncharacterized protein</fullName>
    </submittedName>
</protein>
<dbReference type="PANTHER" id="PTHR15261">
    <property type="entry name" value="THROMBOSPONDIN-TYPE LAMININ G DOMAIN AND EAR REPEAT-CONTAINING"/>
    <property type="match status" value="1"/>
</dbReference>
<name>T1L0L6_TETUR</name>
<evidence type="ECO:0000313" key="2">
    <source>
        <dbReference type="EnsemblMetazoa" id="tetur30g01170.1"/>
    </source>
</evidence>
<dbReference type="EnsemblMetazoa" id="tetur30g01170.1">
    <property type="protein sequence ID" value="tetur30g01170.1"/>
    <property type="gene ID" value="tetur30g01170"/>
</dbReference>
<evidence type="ECO:0000256" key="1">
    <source>
        <dbReference type="SAM" id="SignalP"/>
    </source>
</evidence>
<dbReference type="GO" id="GO:0007165">
    <property type="term" value="P:signal transduction"/>
    <property type="evidence" value="ECO:0007669"/>
    <property type="project" value="TreeGrafter"/>
</dbReference>
<dbReference type="HOGENOM" id="CLU_270449_0_0_1"/>
<feature type="signal peptide" evidence="1">
    <location>
        <begin position="1"/>
        <end position="24"/>
    </location>
</feature>
<reference evidence="3" key="1">
    <citation type="submission" date="2011-08" db="EMBL/GenBank/DDBJ databases">
        <authorList>
            <person name="Rombauts S."/>
        </authorList>
    </citation>
    <scope>NUCLEOTIDE SEQUENCE</scope>
    <source>
        <strain evidence="3">London</strain>
    </source>
</reference>
<sequence length="1204" mass="134259">MAFINFNHLSSTFLSFLIFSCCFSRHLTANLESGDFPRFYEDSLDWCQKSLSELIDISQLEKLLNDVFYIDDPNGIDLNGDITFNSLSVFDELLSPDVISRSGSTFGDDFQRSLTTSDERLTRVENEIIKLKVLLGNAMKLDGEQKVTGDITFDNVYLNCGSAGCDINFIETILLNGRNVKGLSSKVIRLDQDQHLIDHFNFSKLVVGDLAANFINNIMPSDIVTRDSDNFINASITFEGPVAVNKLIVPGTINGIRINRQTVLTTTGPQVITSPITFTDSLNVRDLYIEGRLPQIDKDVNTFLSNIVQVDSDRPISGKKMFNTLYVDNLLISGGTINGFNLTDLTRNLLTRDGPQTLMGHVTVNDLIIKGDAWIENINGNRFDEVIVRRDTPIKIKGDKVFSGPVNIRSMEIDGYLNGRPIVNRSLGLLLKSGSQVITGLKVFRNITASKVSVYGDNVGPLKINELEDRMNRMIQGGKNRVLSGPIKLESIKVDGLINGINLTSLMTDYLKVNQPVIPAVHLNISKAIFTKPLKCDSINGLKFPDDFITVKTDQIIKGTTYISNNITVMSSLNISLVNGYPLDAALWDSLTTNGDQNITGYKSINGNVYVKNLYVDKLNSAPMKDLVLLNGDSRTILGNKSFTSVHVEGSSSIKSISGLKSINNIAIDELLSNSINKRDYQSITPQIHVTKLVIPADANINVENLDGLRLNDILRSVVYLRSNEVQSIRGKKQFMAPTTFGNIEFHKTFAGYTRDQFARNYLISEDREIQANVTINADVFVEDNLSVTGKLNELHINQMNSFETKPIFINRPMNFRHARIIGGNVESPTINGIRFAKEMMNRKVPIVIPGDAHFPHGITAKTLTVKSTINNVSISGSMCDPIKDLFSRQYSLTIIGNVTAEAPITANTVNGKAFDDKIVNQMIRRSLKGFKRFKRLVVNGPISLGGRLNNIDPSYLNQNYLSLTNDQTIHSDVILRNVTFSGPVYIGGNLVGQNATINGQDLNKFANMAFRNIDDQFLEGRFTFPRNVIFKKGLISSPLITLNNTVIDLRKDVLRKSRSNRVDSKLIFHHGISTKDVTSSARSNFNRQLRALELLTSPAKIFGRKHFKTLEVDNLVVKTINGIPVSSFLRTDEASEIYKTFIFEKDIEINGNLTLLGTINGLRFDELRSKFLKFYSSIEHLNREVNQTGKEIDYLKKELAGKF</sequence>
<dbReference type="PANTHER" id="PTHR15261:SF4">
    <property type="entry name" value="THROMBOSPONDIN-TYPE LAMININ G DOMAIN AND EAR REPEAT-CONTAINING PROTEIN"/>
    <property type="match status" value="1"/>
</dbReference>
<feature type="chain" id="PRO_5004581320" evidence="1">
    <location>
        <begin position="25"/>
        <end position="1204"/>
    </location>
</feature>
<keyword evidence="1" id="KW-0732">Signal</keyword>
<proteinExistence type="predicted"/>
<gene>
    <name evidence="2" type="primary">107369150</name>
</gene>
<dbReference type="Proteomes" id="UP000015104">
    <property type="component" value="Unassembled WGS sequence"/>
</dbReference>
<organism evidence="2 3">
    <name type="scientific">Tetranychus urticae</name>
    <name type="common">Two-spotted spider mite</name>
    <dbReference type="NCBI Taxonomy" id="32264"/>
    <lineage>
        <taxon>Eukaryota</taxon>
        <taxon>Metazoa</taxon>
        <taxon>Ecdysozoa</taxon>
        <taxon>Arthropoda</taxon>
        <taxon>Chelicerata</taxon>
        <taxon>Arachnida</taxon>
        <taxon>Acari</taxon>
        <taxon>Acariformes</taxon>
        <taxon>Trombidiformes</taxon>
        <taxon>Prostigmata</taxon>
        <taxon>Eleutherengona</taxon>
        <taxon>Raphignathae</taxon>
        <taxon>Tetranychoidea</taxon>
        <taxon>Tetranychidae</taxon>
        <taxon>Tetranychus</taxon>
    </lineage>
</organism>
<evidence type="ECO:0000313" key="3">
    <source>
        <dbReference type="Proteomes" id="UP000015104"/>
    </source>
</evidence>
<keyword evidence="3" id="KW-1185">Reference proteome</keyword>
<reference evidence="2" key="2">
    <citation type="submission" date="2015-06" db="UniProtKB">
        <authorList>
            <consortium name="EnsemblMetazoa"/>
        </authorList>
    </citation>
    <scope>IDENTIFICATION</scope>
</reference>
<accession>T1L0L6</accession>
<dbReference type="OMA" id="RMIQGGK"/>
<dbReference type="KEGG" id="tut:107369150"/>
<dbReference type="AlphaFoldDB" id="T1L0L6"/>
<dbReference type="EMBL" id="CAEY01000867">
    <property type="status" value="NOT_ANNOTATED_CDS"/>
    <property type="molecule type" value="Genomic_DNA"/>
</dbReference>
<dbReference type="OrthoDB" id="188713at2759"/>